<dbReference type="FunFam" id="3.30.70.940:FF:000002">
    <property type="entry name" value="Transcription termination/antitermination protein NusG"/>
    <property type="match status" value="1"/>
</dbReference>
<evidence type="ECO:0000256" key="8">
    <source>
        <dbReference type="SAM" id="MobiDB-lite"/>
    </source>
</evidence>
<feature type="domain" description="KOW" evidence="10">
    <location>
        <begin position="161"/>
        <end position="188"/>
    </location>
</feature>
<evidence type="ECO:0000256" key="6">
    <source>
        <dbReference type="NCBIfam" id="TIGR00922"/>
    </source>
</evidence>
<dbReference type="PANTHER" id="PTHR30265">
    <property type="entry name" value="RHO-INTERACTING TRANSCRIPTION TERMINATION FACTOR NUSG"/>
    <property type="match status" value="1"/>
</dbReference>
<keyword evidence="2 5" id="KW-0889">Transcription antitermination</keyword>
<accession>A0A6P1MME4</accession>
<evidence type="ECO:0000256" key="2">
    <source>
        <dbReference type="ARBA" id="ARBA00022814"/>
    </source>
</evidence>
<protein>
    <recommendedName>
        <fullName evidence="5 6">Transcription termination/antitermination protein NusG</fullName>
    </recommendedName>
</protein>
<dbReference type="PANTHER" id="PTHR30265:SF2">
    <property type="entry name" value="TRANSCRIPTION TERMINATION_ANTITERMINATION PROTEIN NUSG"/>
    <property type="match status" value="1"/>
</dbReference>
<name>A0A6P1MME4_9FIRM</name>
<dbReference type="FunFam" id="2.30.30.30:FF:000002">
    <property type="entry name" value="Transcription termination/antitermination factor NusG"/>
    <property type="match status" value="1"/>
</dbReference>
<evidence type="ECO:0000256" key="3">
    <source>
        <dbReference type="ARBA" id="ARBA00023015"/>
    </source>
</evidence>
<dbReference type="InterPro" id="IPR001062">
    <property type="entry name" value="Transcrpt_antiterm_NusG"/>
</dbReference>
<dbReference type="Proteomes" id="UP000463883">
    <property type="component" value="Chromosome"/>
</dbReference>
<feature type="region of interest" description="Disordered" evidence="8">
    <location>
        <begin position="1"/>
        <end position="30"/>
    </location>
</feature>
<dbReference type="KEGG" id="amic:Ami3637_10775"/>
<dbReference type="AlphaFoldDB" id="A0A6P1MME4"/>
<keyword evidence="4 5" id="KW-0804">Transcription</keyword>
<evidence type="ECO:0000259" key="10">
    <source>
        <dbReference type="SMART" id="SM00739"/>
    </source>
</evidence>
<evidence type="ECO:0000256" key="4">
    <source>
        <dbReference type="ARBA" id="ARBA00023163"/>
    </source>
</evidence>
<comment type="function">
    <text evidence="5 7">Participates in transcription elongation, termination and antitermination.</text>
</comment>
<dbReference type="InterPro" id="IPR015869">
    <property type="entry name" value="Transcrpt_antiterm_NusG_bac_CS"/>
</dbReference>
<dbReference type="GO" id="GO:0032784">
    <property type="term" value="P:regulation of DNA-templated transcription elongation"/>
    <property type="evidence" value="ECO:0007669"/>
    <property type="project" value="InterPro"/>
</dbReference>
<comment type="similarity">
    <text evidence="5 7">Belongs to the NusG family.</text>
</comment>
<keyword evidence="12" id="KW-1185">Reference proteome</keyword>
<feature type="domain" description="NusG-like N-terminal" evidence="9">
    <location>
        <begin position="47"/>
        <end position="155"/>
    </location>
</feature>
<evidence type="ECO:0000256" key="7">
    <source>
        <dbReference type="RuleBase" id="RU000538"/>
    </source>
</evidence>
<evidence type="ECO:0000313" key="12">
    <source>
        <dbReference type="Proteomes" id="UP000463883"/>
    </source>
</evidence>
<dbReference type="HAMAP" id="MF_00948">
    <property type="entry name" value="NusG"/>
    <property type="match status" value="1"/>
</dbReference>
<dbReference type="Gene3D" id="2.30.30.30">
    <property type="match status" value="1"/>
</dbReference>
<dbReference type="InterPro" id="IPR036735">
    <property type="entry name" value="NGN_dom_sf"/>
</dbReference>
<dbReference type="InterPro" id="IPR014722">
    <property type="entry name" value="Rib_uL2_dom2"/>
</dbReference>
<dbReference type="PRINTS" id="PR00338">
    <property type="entry name" value="NUSGTNSCPFCT"/>
</dbReference>
<dbReference type="EMBL" id="CP047591">
    <property type="protein sequence ID" value="QHI72826.1"/>
    <property type="molecule type" value="Genomic_DNA"/>
</dbReference>
<keyword evidence="3 5" id="KW-0805">Transcription regulation</keyword>
<dbReference type="CDD" id="cd09891">
    <property type="entry name" value="NGN_Bact_1"/>
    <property type="match status" value="1"/>
</dbReference>
<dbReference type="Pfam" id="PF02357">
    <property type="entry name" value="NusG"/>
    <property type="match status" value="1"/>
</dbReference>
<dbReference type="CDD" id="cd06091">
    <property type="entry name" value="KOW_NusG"/>
    <property type="match status" value="1"/>
</dbReference>
<dbReference type="GO" id="GO:0031564">
    <property type="term" value="P:transcription antitermination"/>
    <property type="evidence" value="ECO:0007669"/>
    <property type="project" value="UniProtKB-UniRule"/>
</dbReference>
<dbReference type="InterPro" id="IPR047050">
    <property type="entry name" value="NGN"/>
</dbReference>
<reference evidence="11 12" key="1">
    <citation type="submission" date="2020-01" db="EMBL/GenBank/DDBJ databases">
        <title>Genomic analysis of Aminipila sp. CBA3637.</title>
        <authorList>
            <person name="Kim Y.B."/>
            <person name="Roh S.W."/>
        </authorList>
    </citation>
    <scope>NUCLEOTIDE SEQUENCE [LARGE SCALE GENOMIC DNA]</scope>
    <source>
        <strain evidence="11 12">CBA3637</strain>
    </source>
</reference>
<evidence type="ECO:0000313" key="11">
    <source>
        <dbReference type="EMBL" id="QHI72826.1"/>
    </source>
</evidence>
<dbReference type="NCBIfam" id="TIGR00922">
    <property type="entry name" value="nusG"/>
    <property type="match status" value="1"/>
</dbReference>
<evidence type="ECO:0000259" key="9">
    <source>
        <dbReference type="SMART" id="SM00738"/>
    </source>
</evidence>
<evidence type="ECO:0000256" key="5">
    <source>
        <dbReference type="HAMAP-Rule" id="MF_00948"/>
    </source>
</evidence>
<dbReference type="SUPFAM" id="SSF50104">
    <property type="entry name" value="Translation proteins SH3-like domain"/>
    <property type="match status" value="1"/>
</dbReference>
<keyword evidence="1 5" id="KW-0806">Transcription termination</keyword>
<gene>
    <name evidence="5 11" type="primary">nusG</name>
    <name evidence="11" type="ORF">Ami3637_10775</name>
</gene>
<dbReference type="Pfam" id="PF00467">
    <property type="entry name" value="KOW"/>
    <property type="match status" value="1"/>
</dbReference>
<dbReference type="InterPro" id="IPR006645">
    <property type="entry name" value="NGN-like_dom"/>
</dbReference>
<sequence>MSDLENNLDLDKEELEEEATAEAQTVSSSSGIAYDENQGYVSNSDSPAKWYVVHTYSGHENKVKVNIEKIVENRGMQDLILDIVVPTEDSVEVKNGQRKVKTRKIFPGYVLVKMLVTNESWYLVRNTQGVTGFVGHGTEPIPLTNEEVRRMGIEKVHVEIDVEVGDNVKVINGPFESFMGVVEEVNMEKETLKVKISMFGRDTPVELEFGQVDKI</sequence>
<dbReference type="InterPro" id="IPR008991">
    <property type="entry name" value="Translation_prot_SH3-like_sf"/>
</dbReference>
<dbReference type="Gene3D" id="3.30.70.940">
    <property type="entry name" value="NusG, N-terminal domain"/>
    <property type="match status" value="1"/>
</dbReference>
<dbReference type="SMART" id="SM00738">
    <property type="entry name" value="NGN"/>
    <property type="match status" value="1"/>
</dbReference>
<organism evidence="11 12">
    <name type="scientific">Aminipila terrae</name>
    <dbReference type="NCBI Taxonomy" id="2697030"/>
    <lineage>
        <taxon>Bacteria</taxon>
        <taxon>Bacillati</taxon>
        <taxon>Bacillota</taxon>
        <taxon>Clostridia</taxon>
        <taxon>Peptostreptococcales</taxon>
        <taxon>Anaerovoracaceae</taxon>
        <taxon>Aminipila</taxon>
    </lineage>
</organism>
<feature type="compositionally biased region" description="Acidic residues" evidence="8">
    <location>
        <begin position="1"/>
        <end position="20"/>
    </location>
</feature>
<dbReference type="InterPro" id="IPR005824">
    <property type="entry name" value="KOW"/>
</dbReference>
<dbReference type="SUPFAM" id="SSF82679">
    <property type="entry name" value="N-utilization substance G protein NusG, N-terminal domain"/>
    <property type="match status" value="1"/>
</dbReference>
<dbReference type="PROSITE" id="PS01014">
    <property type="entry name" value="NUSG"/>
    <property type="match status" value="1"/>
</dbReference>
<proteinExistence type="inferred from homology"/>
<dbReference type="GO" id="GO:0006354">
    <property type="term" value="P:DNA-templated transcription elongation"/>
    <property type="evidence" value="ECO:0007669"/>
    <property type="project" value="UniProtKB-UniRule"/>
</dbReference>
<dbReference type="InterPro" id="IPR043425">
    <property type="entry name" value="NusG-like"/>
</dbReference>
<dbReference type="GO" id="GO:0005829">
    <property type="term" value="C:cytosol"/>
    <property type="evidence" value="ECO:0007669"/>
    <property type="project" value="TreeGrafter"/>
</dbReference>
<dbReference type="SMART" id="SM00739">
    <property type="entry name" value="KOW"/>
    <property type="match status" value="1"/>
</dbReference>
<evidence type="ECO:0000256" key="1">
    <source>
        <dbReference type="ARBA" id="ARBA00022472"/>
    </source>
</evidence>
<dbReference type="GO" id="GO:0006353">
    <property type="term" value="P:DNA-templated transcription termination"/>
    <property type="evidence" value="ECO:0007669"/>
    <property type="project" value="UniProtKB-UniRule"/>
</dbReference>